<dbReference type="Proteomes" id="UP000029995">
    <property type="component" value="Unassembled WGS sequence"/>
</dbReference>
<dbReference type="PANTHER" id="PTHR10283">
    <property type="entry name" value="SOLUTE CARRIER FAMILY 13 MEMBER"/>
    <property type="match status" value="1"/>
</dbReference>
<evidence type="ECO:0000313" key="6">
    <source>
        <dbReference type="EMBL" id="KGM35404.1"/>
    </source>
</evidence>
<dbReference type="InterPro" id="IPR001898">
    <property type="entry name" value="SLC13A/DASS"/>
</dbReference>
<feature type="transmembrane region" description="Helical" evidence="5">
    <location>
        <begin position="181"/>
        <end position="202"/>
    </location>
</feature>
<feature type="transmembrane region" description="Helical" evidence="5">
    <location>
        <begin position="402"/>
        <end position="428"/>
    </location>
</feature>
<dbReference type="Pfam" id="PF00939">
    <property type="entry name" value="Na_sulph_symp"/>
    <property type="match status" value="1"/>
</dbReference>
<evidence type="ECO:0000256" key="2">
    <source>
        <dbReference type="ARBA" id="ARBA00022692"/>
    </source>
</evidence>
<protein>
    <recommendedName>
        <fullName evidence="8">Sodium:sulfate symporter</fullName>
    </recommendedName>
</protein>
<name>A0A0A0DBE1_9PROT</name>
<dbReference type="GO" id="GO:0005886">
    <property type="term" value="C:plasma membrane"/>
    <property type="evidence" value="ECO:0007669"/>
    <property type="project" value="TreeGrafter"/>
</dbReference>
<dbReference type="GO" id="GO:0005315">
    <property type="term" value="F:phosphate transmembrane transporter activity"/>
    <property type="evidence" value="ECO:0007669"/>
    <property type="project" value="TreeGrafter"/>
</dbReference>
<dbReference type="RefSeq" id="WP_034832375.1">
    <property type="nucleotide sequence ID" value="NZ_JANX01000030.1"/>
</dbReference>
<feature type="transmembrane region" description="Helical" evidence="5">
    <location>
        <begin position="46"/>
        <end position="68"/>
    </location>
</feature>
<dbReference type="EMBL" id="JANX01000030">
    <property type="protein sequence ID" value="KGM35404.1"/>
    <property type="molecule type" value="Genomic_DNA"/>
</dbReference>
<feature type="transmembrane region" description="Helical" evidence="5">
    <location>
        <begin position="370"/>
        <end position="390"/>
    </location>
</feature>
<feature type="transmembrane region" description="Helical" evidence="5">
    <location>
        <begin position="317"/>
        <end position="337"/>
    </location>
</feature>
<dbReference type="AlphaFoldDB" id="A0A0A0DBE1"/>
<feature type="non-terminal residue" evidence="6">
    <location>
        <position position="1"/>
    </location>
</feature>
<comment type="subcellular location">
    <subcellularLocation>
        <location evidence="1">Membrane</location>
        <topology evidence="1">Multi-pass membrane protein</topology>
    </subcellularLocation>
</comment>
<evidence type="ECO:0000313" key="7">
    <source>
        <dbReference type="Proteomes" id="UP000029995"/>
    </source>
</evidence>
<evidence type="ECO:0000256" key="5">
    <source>
        <dbReference type="SAM" id="Phobius"/>
    </source>
</evidence>
<feature type="transmembrane region" description="Helical" evidence="5">
    <location>
        <begin position="88"/>
        <end position="106"/>
    </location>
</feature>
<keyword evidence="3 5" id="KW-1133">Transmembrane helix</keyword>
<feature type="transmembrane region" description="Helical" evidence="5">
    <location>
        <begin position="135"/>
        <end position="161"/>
    </location>
</feature>
<gene>
    <name evidence="6" type="ORF">P409_04750</name>
</gene>
<accession>A0A0A0DBE1</accession>
<evidence type="ECO:0000256" key="3">
    <source>
        <dbReference type="ARBA" id="ARBA00022989"/>
    </source>
</evidence>
<feature type="transmembrane region" description="Helical" evidence="5">
    <location>
        <begin position="279"/>
        <end position="297"/>
    </location>
</feature>
<keyword evidence="2 5" id="KW-0812">Transmembrane</keyword>
<feature type="transmembrane region" description="Helical" evidence="5">
    <location>
        <begin position="247"/>
        <end position="267"/>
    </location>
</feature>
<dbReference type="PANTHER" id="PTHR10283:SF92">
    <property type="entry name" value="LOW-AFFINITY PHOSPHATE TRANSPORTER PHO91"/>
    <property type="match status" value="1"/>
</dbReference>
<evidence type="ECO:0000256" key="4">
    <source>
        <dbReference type="ARBA" id="ARBA00023136"/>
    </source>
</evidence>
<comment type="caution">
    <text evidence="6">The sequence shown here is derived from an EMBL/GenBank/DDBJ whole genome shotgun (WGS) entry which is preliminary data.</text>
</comment>
<organism evidence="6 7">
    <name type="scientific">Inquilinus limosus MP06</name>
    <dbReference type="NCBI Taxonomy" id="1398085"/>
    <lineage>
        <taxon>Bacteria</taxon>
        <taxon>Pseudomonadati</taxon>
        <taxon>Pseudomonadota</taxon>
        <taxon>Alphaproteobacteria</taxon>
        <taxon>Rhodospirillales</taxon>
        <taxon>Rhodospirillaceae</taxon>
        <taxon>Inquilinus</taxon>
    </lineage>
</organism>
<dbReference type="OrthoDB" id="9156049at2"/>
<proteinExistence type="predicted"/>
<sequence length="435" mass="45042">PEARRALIVLLLALVGWTLTALDDTFVAVAAALAMTLLVTGRPEALFAPLGTQLIWLLLASFLLAAAFRSTGAADRLIALAAARLRSVRALAYALAAITFATAFIVPSTSGRAAMLVPAYAAIAPHCGSRGMRTAFALLFPTAILLSAVASPLGAGAHLLAIGMTQQLTGQAVGYLEWVAFGLPFAALSALLSTEAILRLFLTPEQRGARLELPPAEAGGTPLRKQPVLWIAGAVVVGWLAEPLHRVDPTIVALLGALAAFCPGLGAPSFRDALRQADLGLLLFLAATICLADGLAASGLHEWLVATMFRPLQRGGLPIPAVLALVTVLGLLAHLVIHSRTARVTILLPPVLILAQSAGINPIVAMLATVAATGFCQTLMISAKPVALFGRLDEQGYGAGDLARLSAVLLPLHFLLILLFATIGWPAIGSLLGTG</sequence>
<evidence type="ECO:0000256" key="1">
    <source>
        <dbReference type="ARBA" id="ARBA00004141"/>
    </source>
</evidence>
<evidence type="ECO:0008006" key="8">
    <source>
        <dbReference type="Google" id="ProtNLM"/>
    </source>
</evidence>
<keyword evidence="4 5" id="KW-0472">Membrane</keyword>
<reference evidence="6 7" key="1">
    <citation type="submission" date="2014-01" db="EMBL/GenBank/DDBJ databases">
        <title>Genome sequence determination for a cystic fibrosis isolate, Inquilinus limosus.</title>
        <authorList>
            <person name="Pino M."/>
            <person name="Di Conza J."/>
            <person name="Gutkind G."/>
        </authorList>
    </citation>
    <scope>NUCLEOTIDE SEQUENCE [LARGE SCALE GENOMIC DNA]</scope>
    <source>
        <strain evidence="6 7">MP06</strain>
    </source>
</reference>